<evidence type="ECO:0000313" key="1">
    <source>
        <dbReference type="EMBL" id="WZN38716.1"/>
    </source>
</evidence>
<gene>
    <name evidence="1" type="ORF">M33023_05820</name>
</gene>
<reference evidence="1" key="1">
    <citation type="submission" date="2023-06" db="EMBL/GenBank/DDBJ databases">
        <title>Complete Genome of Candidatus Phytoplasma asteris M33.</title>
        <authorList>
            <person name="Toth R."/>
            <person name="Ilic A.-M."/>
            <person name="Huettel B."/>
            <person name="Duduk B."/>
            <person name="Kube M."/>
        </authorList>
    </citation>
    <scope>NUCLEOTIDE SEQUENCE [LARGE SCALE GENOMIC DNA]</scope>
    <source>
        <strain evidence="1">M33</strain>
    </source>
</reference>
<accession>A0ABZ2YFM9</accession>
<evidence type="ECO:0000313" key="2">
    <source>
        <dbReference type="Proteomes" id="UP001470586"/>
    </source>
</evidence>
<organism evidence="1 2">
    <name type="scientific">Candidatus Phytoplasma asteris</name>
    <dbReference type="NCBI Taxonomy" id="85620"/>
    <lineage>
        <taxon>Bacteria</taxon>
        <taxon>Bacillati</taxon>
        <taxon>Mycoplasmatota</taxon>
        <taxon>Mollicutes</taxon>
        <taxon>Acholeplasmatales</taxon>
        <taxon>Acholeplasmataceae</taxon>
        <taxon>Candidatus Phytoplasma</taxon>
        <taxon>16SrI (Aster yellows group)</taxon>
    </lineage>
</organism>
<name>A0ABZ2YFM9_9MOLU</name>
<dbReference type="EMBL" id="CP128397">
    <property type="protein sequence ID" value="WZN38716.1"/>
    <property type="molecule type" value="Genomic_DNA"/>
</dbReference>
<proteinExistence type="predicted"/>
<keyword evidence="2" id="KW-1185">Reference proteome</keyword>
<sequence>MQNPFNKWQKTLNKIDIFTQIQIIQDNNAIFCLFLTKILKLPLEKINKVIIMEYNSNQKNINSRQRDFFR</sequence>
<dbReference type="Proteomes" id="UP001470586">
    <property type="component" value="Chromosome"/>
</dbReference>
<protein>
    <submittedName>
        <fullName evidence="1">Uncharacterized protein</fullName>
    </submittedName>
</protein>